<dbReference type="RefSeq" id="XP_056577388.1">
    <property type="nucleotide sequence ID" value="XM_056726537.1"/>
</dbReference>
<keyword evidence="1" id="KW-0472">Membrane</keyword>
<name>A0A9W9V206_9EURO</name>
<dbReference type="AlphaFoldDB" id="A0A9W9V206"/>
<comment type="caution">
    <text evidence="2">The sequence shown here is derived from an EMBL/GenBank/DDBJ whole genome shotgun (WGS) entry which is preliminary data.</text>
</comment>
<dbReference type="Proteomes" id="UP001147752">
    <property type="component" value="Unassembled WGS sequence"/>
</dbReference>
<feature type="transmembrane region" description="Helical" evidence="1">
    <location>
        <begin position="118"/>
        <end position="138"/>
    </location>
</feature>
<accession>A0A9W9V206</accession>
<reference evidence="2" key="2">
    <citation type="journal article" date="2023" name="IMA Fungus">
        <title>Comparative genomic study of the Penicillium genus elucidates a diverse pangenome and 15 lateral gene transfer events.</title>
        <authorList>
            <person name="Petersen C."/>
            <person name="Sorensen T."/>
            <person name="Nielsen M.R."/>
            <person name="Sondergaard T.E."/>
            <person name="Sorensen J.L."/>
            <person name="Fitzpatrick D.A."/>
            <person name="Frisvad J.C."/>
            <person name="Nielsen K.L."/>
        </authorList>
    </citation>
    <scope>NUCLEOTIDE SEQUENCE</scope>
    <source>
        <strain evidence="2">IBT 3081</strain>
    </source>
</reference>
<feature type="transmembrane region" description="Helical" evidence="1">
    <location>
        <begin position="81"/>
        <end position="103"/>
    </location>
</feature>
<dbReference type="Pfam" id="PF20345">
    <property type="entry name" value="DUF6640"/>
    <property type="match status" value="1"/>
</dbReference>
<dbReference type="EMBL" id="JAPZBT010000003">
    <property type="protein sequence ID" value="KAJ5365922.1"/>
    <property type="molecule type" value="Genomic_DNA"/>
</dbReference>
<proteinExistence type="predicted"/>
<evidence type="ECO:0008006" key="4">
    <source>
        <dbReference type="Google" id="ProtNLM"/>
    </source>
</evidence>
<dbReference type="OrthoDB" id="2819018at2759"/>
<evidence type="ECO:0000313" key="2">
    <source>
        <dbReference type="EMBL" id="KAJ5365922.1"/>
    </source>
</evidence>
<protein>
    <recommendedName>
        <fullName evidence="4">Acetyltransferase</fullName>
    </recommendedName>
</protein>
<evidence type="ECO:0000313" key="3">
    <source>
        <dbReference type="Proteomes" id="UP001147752"/>
    </source>
</evidence>
<gene>
    <name evidence="2" type="ORF">N7517_008808</name>
</gene>
<keyword evidence="3" id="KW-1185">Reference proteome</keyword>
<evidence type="ECO:0000256" key="1">
    <source>
        <dbReference type="SAM" id="Phobius"/>
    </source>
</evidence>
<keyword evidence="1" id="KW-1133">Transmembrane helix</keyword>
<keyword evidence="1" id="KW-0812">Transmembrane</keyword>
<feature type="transmembrane region" description="Helical" evidence="1">
    <location>
        <begin position="41"/>
        <end position="60"/>
    </location>
</feature>
<reference evidence="2" key="1">
    <citation type="submission" date="2022-12" db="EMBL/GenBank/DDBJ databases">
        <authorList>
            <person name="Petersen C."/>
        </authorList>
    </citation>
    <scope>NUCLEOTIDE SEQUENCE</scope>
    <source>
        <strain evidence="2">IBT 3081</strain>
    </source>
</reference>
<sequence length="150" mass="16949">MADRILLTLVALTTSFGGYLADWNETHVFNPRWTPHAKFHNGQTMSMGMVLGLTTLYFLYRPKPQSLFASTPAVQQTFERDSFATGAWLASLYWITQLSALFYPGSKAMDPEFGDGNPQVYICGILLTMVVIGTWLEMGKLKRITESRRE</sequence>
<organism evidence="2 3">
    <name type="scientific">Penicillium concentricum</name>
    <dbReference type="NCBI Taxonomy" id="293559"/>
    <lineage>
        <taxon>Eukaryota</taxon>
        <taxon>Fungi</taxon>
        <taxon>Dikarya</taxon>
        <taxon>Ascomycota</taxon>
        <taxon>Pezizomycotina</taxon>
        <taxon>Eurotiomycetes</taxon>
        <taxon>Eurotiomycetidae</taxon>
        <taxon>Eurotiales</taxon>
        <taxon>Aspergillaceae</taxon>
        <taxon>Penicillium</taxon>
    </lineage>
</organism>
<dbReference type="GeneID" id="81465720"/>
<dbReference type="InterPro" id="IPR046580">
    <property type="entry name" value="DUF6640"/>
</dbReference>